<dbReference type="Pfam" id="PF00104">
    <property type="entry name" value="Hormone_recep"/>
    <property type="match status" value="1"/>
</dbReference>
<dbReference type="GO" id="GO:0000978">
    <property type="term" value="F:RNA polymerase II cis-regulatory region sequence-specific DNA binding"/>
    <property type="evidence" value="ECO:0007669"/>
    <property type="project" value="TreeGrafter"/>
</dbReference>
<evidence type="ECO:0000256" key="3">
    <source>
        <dbReference type="ARBA" id="ARBA00022833"/>
    </source>
</evidence>
<keyword evidence="7" id="KW-0675">Receptor</keyword>
<dbReference type="SUPFAM" id="SSF57716">
    <property type="entry name" value="Glucocorticoid receptor-like (DNA-binding domain)"/>
    <property type="match status" value="1"/>
</dbReference>
<keyword evidence="2" id="KW-0863">Zinc-finger</keyword>
<dbReference type="PROSITE" id="PS00031">
    <property type="entry name" value="NUCLEAR_REC_DBD_1"/>
    <property type="match status" value="1"/>
</dbReference>
<evidence type="ECO:0000256" key="1">
    <source>
        <dbReference type="ARBA" id="ARBA00022723"/>
    </source>
</evidence>
<dbReference type="InterPro" id="IPR035500">
    <property type="entry name" value="NHR-like_dom_sf"/>
</dbReference>
<dbReference type="OrthoDB" id="5774127at2759"/>
<evidence type="ECO:0000313" key="11">
    <source>
        <dbReference type="EMBL" id="CAD7638273.1"/>
    </source>
</evidence>
<dbReference type="Gene3D" id="1.10.565.10">
    <property type="entry name" value="Retinoid X Receptor"/>
    <property type="match status" value="1"/>
</dbReference>
<proteinExistence type="predicted"/>
<protein>
    <submittedName>
        <fullName evidence="11">Uncharacterized protein</fullName>
    </submittedName>
</protein>
<evidence type="ECO:0000256" key="7">
    <source>
        <dbReference type="ARBA" id="ARBA00023170"/>
    </source>
</evidence>
<name>A0A7R9LDE6_9ACAR</name>
<dbReference type="SMART" id="SM00399">
    <property type="entry name" value="ZnF_C4"/>
    <property type="match status" value="1"/>
</dbReference>
<gene>
    <name evidence="11" type="ORF">ONB1V03_LOCUS1313</name>
</gene>
<keyword evidence="12" id="KW-1185">Reference proteome</keyword>
<keyword evidence="8" id="KW-0539">Nucleus</keyword>
<keyword evidence="6" id="KW-0804">Transcription</keyword>
<dbReference type="GO" id="GO:0004879">
    <property type="term" value="F:nuclear receptor activity"/>
    <property type="evidence" value="ECO:0007669"/>
    <property type="project" value="TreeGrafter"/>
</dbReference>
<accession>A0A7R9LDE6</accession>
<dbReference type="AlphaFoldDB" id="A0A7R9LDE6"/>
<dbReference type="PRINTS" id="PR00047">
    <property type="entry name" value="STROIDFINGER"/>
</dbReference>
<evidence type="ECO:0000256" key="2">
    <source>
        <dbReference type="ARBA" id="ARBA00022771"/>
    </source>
</evidence>
<evidence type="ECO:0000256" key="8">
    <source>
        <dbReference type="ARBA" id="ARBA00023242"/>
    </source>
</evidence>
<dbReference type="InterPro" id="IPR013088">
    <property type="entry name" value="Znf_NHR/GATA"/>
</dbReference>
<dbReference type="PRINTS" id="PR00398">
    <property type="entry name" value="STRDHORMONER"/>
</dbReference>
<dbReference type="SUPFAM" id="SSF48508">
    <property type="entry name" value="Nuclear receptor ligand-binding domain"/>
    <property type="match status" value="1"/>
</dbReference>
<evidence type="ECO:0000259" key="10">
    <source>
        <dbReference type="PROSITE" id="PS51843"/>
    </source>
</evidence>
<dbReference type="Gene3D" id="3.30.50.10">
    <property type="entry name" value="Erythroid Transcription Factor GATA-1, subunit A"/>
    <property type="match status" value="1"/>
</dbReference>
<evidence type="ECO:0000256" key="4">
    <source>
        <dbReference type="ARBA" id="ARBA00023015"/>
    </source>
</evidence>
<feature type="domain" description="NR LBD" evidence="10">
    <location>
        <begin position="175"/>
        <end position="297"/>
    </location>
</feature>
<dbReference type="GO" id="GO:0000122">
    <property type="term" value="P:negative regulation of transcription by RNA polymerase II"/>
    <property type="evidence" value="ECO:0007669"/>
    <property type="project" value="TreeGrafter"/>
</dbReference>
<dbReference type="InterPro" id="IPR001723">
    <property type="entry name" value="Nuclear_hrmn_rcpt"/>
</dbReference>
<dbReference type="PANTHER" id="PTHR24082:SF283">
    <property type="entry name" value="NUCLEAR HORMONE RECEPTOR HR96"/>
    <property type="match status" value="1"/>
</dbReference>
<dbReference type="GO" id="GO:0045944">
    <property type="term" value="P:positive regulation of transcription by RNA polymerase II"/>
    <property type="evidence" value="ECO:0007669"/>
    <property type="project" value="TreeGrafter"/>
</dbReference>
<dbReference type="InterPro" id="IPR000536">
    <property type="entry name" value="Nucl_hrmn_rcpt_lig-bd"/>
</dbReference>
<evidence type="ECO:0000313" key="12">
    <source>
        <dbReference type="Proteomes" id="UP000728032"/>
    </source>
</evidence>
<reference evidence="11" key="1">
    <citation type="submission" date="2020-11" db="EMBL/GenBank/DDBJ databases">
        <authorList>
            <person name="Tran Van P."/>
        </authorList>
    </citation>
    <scope>NUCLEOTIDE SEQUENCE</scope>
</reference>
<dbReference type="Pfam" id="PF00105">
    <property type="entry name" value="zf-C4"/>
    <property type="match status" value="1"/>
</dbReference>
<keyword evidence="3" id="KW-0862">Zinc</keyword>
<feature type="domain" description="Nuclear receptor" evidence="9">
    <location>
        <begin position="6"/>
        <end position="82"/>
    </location>
</feature>
<dbReference type="EMBL" id="OC915035">
    <property type="protein sequence ID" value="CAD7638273.1"/>
    <property type="molecule type" value="Genomic_DNA"/>
</dbReference>
<evidence type="ECO:0000256" key="5">
    <source>
        <dbReference type="ARBA" id="ARBA00023125"/>
    </source>
</evidence>
<keyword evidence="4" id="KW-0805">Transcription regulation</keyword>
<dbReference type="GO" id="GO:0008270">
    <property type="term" value="F:zinc ion binding"/>
    <property type="evidence" value="ECO:0007669"/>
    <property type="project" value="UniProtKB-KW"/>
</dbReference>
<dbReference type="Proteomes" id="UP000728032">
    <property type="component" value="Unassembled WGS sequence"/>
</dbReference>
<dbReference type="PROSITE" id="PS51843">
    <property type="entry name" value="NR_LBD"/>
    <property type="match status" value="1"/>
</dbReference>
<keyword evidence="5" id="KW-0238">DNA-binding</keyword>
<organism evidence="11">
    <name type="scientific">Oppiella nova</name>
    <dbReference type="NCBI Taxonomy" id="334625"/>
    <lineage>
        <taxon>Eukaryota</taxon>
        <taxon>Metazoa</taxon>
        <taxon>Ecdysozoa</taxon>
        <taxon>Arthropoda</taxon>
        <taxon>Chelicerata</taxon>
        <taxon>Arachnida</taxon>
        <taxon>Acari</taxon>
        <taxon>Acariformes</taxon>
        <taxon>Sarcoptiformes</taxon>
        <taxon>Oribatida</taxon>
        <taxon>Brachypylina</taxon>
        <taxon>Oppioidea</taxon>
        <taxon>Oppiidae</taxon>
        <taxon>Oppiella</taxon>
    </lineage>
</organism>
<sequence>MQNKNESKCQICGDNSCSYHFDAMTCSSCKAFFRRNALFKVDQFKCYLGGKCIIDVNNRINCRKCRLDKCFAVGMRTDLFQSEGRKYKTKLIKSIENKNSKDVSENTNQIVVSTCSPFPDISRNIIDEIDHNLDNVVNDNIPNNTSMNSNMSEQNLSVTPIMRPITDYSNQFNELEGNKLSELLDALKIMMNPLEAMEGLIITPEMFSDVFKLFLTRHENESRKMVKMSKCLPAFSTLCEHDQMILIKYAAIEINVLRMILDFNFDDKSCRLMDVVAKEYSDKQVQLVRVANKSTFT</sequence>
<dbReference type="InterPro" id="IPR050234">
    <property type="entry name" value="Nuclear_hormone_rcpt_NR1"/>
</dbReference>
<dbReference type="InterPro" id="IPR001628">
    <property type="entry name" value="Znf_hrmn_rcpt"/>
</dbReference>
<evidence type="ECO:0000259" key="9">
    <source>
        <dbReference type="PROSITE" id="PS51030"/>
    </source>
</evidence>
<dbReference type="PANTHER" id="PTHR24082">
    <property type="entry name" value="NUCLEAR HORMONE RECEPTOR"/>
    <property type="match status" value="1"/>
</dbReference>
<dbReference type="PROSITE" id="PS51030">
    <property type="entry name" value="NUCLEAR_REC_DBD_2"/>
    <property type="match status" value="1"/>
</dbReference>
<dbReference type="EMBL" id="CAJPVJ010000210">
    <property type="protein sequence ID" value="CAG2161709.1"/>
    <property type="molecule type" value="Genomic_DNA"/>
</dbReference>
<keyword evidence="1" id="KW-0479">Metal-binding</keyword>
<dbReference type="GO" id="GO:0030154">
    <property type="term" value="P:cell differentiation"/>
    <property type="evidence" value="ECO:0007669"/>
    <property type="project" value="TreeGrafter"/>
</dbReference>
<evidence type="ECO:0000256" key="6">
    <source>
        <dbReference type="ARBA" id="ARBA00023163"/>
    </source>
</evidence>